<keyword evidence="10 12" id="KW-0472">Membrane</keyword>
<evidence type="ECO:0000256" key="2">
    <source>
        <dbReference type="ARBA" id="ARBA00004429"/>
    </source>
</evidence>
<accession>A0A1C6YUU5</accession>
<dbReference type="Proteomes" id="UP000094844">
    <property type="component" value="Unassembled WGS sequence"/>
</dbReference>
<feature type="transmembrane region" description="Helical" evidence="12">
    <location>
        <begin position="122"/>
        <end position="143"/>
    </location>
</feature>
<dbReference type="InterPro" id="IPR035906">
    <property type="entry name" value="MetI-like_sf"/>
</dbReference>
<evidence type="ECO:0000259" key="13">
    <source>
        <dbReference type="PROSITE" id="PS50928"/>
    </source>
</evidence>
<dbReference type="PANTHER" id="PTHR32243:SF50">
    <property type="entry name" value="MALTOSE_MALTODEXTRIN TRANSPORT SYSTEM PERMEASE PROTEIN MALG"/>
    <property type="match status" value="1"/>
</dbReference>
<keyword evidence="7" id="KW-0762">Sugar transport</keyword>
<protein>
    <recommendedName>
        <fullName evidence="11">Maltose/maltodextrin transport system permease protein MalG</fullName>
    </recommendedName>
</protein>
<dbReference type="PROSITE" id="PS50928">
    <property type="entry name" value="ABC_TM1"/>
    <property type="match status" value="1"/>
</dbReference>
<evidence type="ECO:0000256" key="7">
    <source>
        <dbReference type="ARBA" id="ARBA00022597"/>
    </source>
</evidence>
<dbReference type="InterPro" id="IPR050901">
    <property type="entry name" value="BP-dep_ABC_trans_perm"/>
</dbReference>
<evidence type="ECO:0000313" key="14">
    <source>
        <dbReference type="EMBL" id="SCM50618.1"/>
    </source>
</evidence>
<evidence type="ECO:0000256" key="12">
    <source>
        <dbReference type="RuleBase" id="RU363032"/>
    </source>
</evidence>
<dbReference type="AlphaFoldDB" id="A0A1C6YUU5"/>
<feature type="transmembrane region" description="Helical" evidence="12">
    <location>
        <begin position="258"/>
        <end position="281"/>
    </location>
</feature>
<keyword evidence="4 12" id="KW-0813">Transport</keyword>
<dbReference type="EMBL" id="FMIQ01000003">
    <property type="protein sequence ID" value="SCM50618.1"/>
    <property type="molecule type" value="Genomic_DNA"/>
</dbReference>
<reference evidence="14 15" key="1">
    <citation type="submission" date="2016-09" db="EMBL/GenBank/DDBJ databases">
        <authorList>
            <person name="Capua I."/>
            <person name="De Benedictis P."/>
            <person name="Joannis T."/>
            <person name="Lombin L.H."/>
            <person name="Cattoli G."/>
        </authorList>
    </citation>
    <scope>NUCLEOTIDE SEQUENCE [LARGE SCALE GENOMIC DNA]</scope>
    <source>
        <strain evidence="14 15">GB001</strain>
    </source>
</reference>
<evidence type="ECO:0000256" key="5">
    <source>
        <dbReference type="ARBA" id="ARBA00022475"/>
    </source>
</evidence>
<evidence type="ECO:0000256" key="1">
    <source>
        <dbReference type="ARBA" id="ARBA00002264"/>
    </source>
</evidence>
<evidence type="ECO:0000256" key="9">
    <source>
        <dbReference type="ARBA" id="ARBA00022989"/>
    </source>
</evidence>
<dbReference type="GO" id="GO:0042956">
    <property type="term" value="P:maltodextrin transmembrane transport"/>
    <property type="evidence" value="ECO:0007669"/>
    <property type="project" value="TreeGrafter"/>
</dbReference>
<organism evidence="14 15">
    <name type="scientific">Hafnia alvei</name>
    <dbReference type="NCBI Taxonomy" id="569"/>
    <lineage>
        <taxon>Bacteria</taxon>
        <taxon>Pseudomonadati</taxon>
        <taxon>Pseudomonadota</taxon>
        <taxon>Gammaproteobacteria</taxon>
        <taxon>Enterobacterales</taxon>
        <taxon>Hafniaceae</taxon>
        <taxon>Hafnia</taxon>
    </lineage>
</organism>
<keyword evidence="6" id="KW-0997">Cell inner membrane</keyword>
<feature type="transmembrane region" description="Helical" evidence="12">
    <location>
        <begin position="163"/>
        <end position="181"/>
    </location>
</feature>
<keyword evidence="9 12" id="KW-1133">Transmembrane helix</keyword>
<dbReference type="SUPFAM" id="SSF161098">
    <property type="entry name" value="MetI-like"/>
    <property type="match status" value="1"/>
</dbReference>
<comment type="function">
    <text evidence="1">Part of the ABC transporter complex MalEFGK involved in maltose/maltodextrin import. Probably responsible for the translocation of the substrate across the membrane.</text>
</comment>
<comment type="similarity">
    <text evidence="3">Belongs to the binding-protein-dependent transport system permease family. MalFG subfamily.</text>
</comment>
<dbReference type="PANTHER" id="PTHR32243">
    <property type="entry name" value="MALTOSE TRANSPORT SYSTEM PERMEASE-RELATED"/>
    <property type="match status" value="1"/>
</dbReference>
<name>A0A1C6YUU5_HAFAL</name>
<dbReference type="STRING" id="569.A6V27_05235"/>
<keyword evidence="5" id="KW-1003">Cell membrane</keyword>
<dbReference type="GO" id="GO:0015423">
    <property type="term" value="F:ABC-type maltose transporter activity"/>
    <property type="evidence" value="ECO:0007669"/>
    <property type="project" value="TreeGrafter"/>
</dbReference>
<evidence type="ECO:0000256" key="3">
    <source>
        <dbReference type="ARBA" id="ARBA00009047"/>
    </source>
</evidence>
<dbReference type="GO" id="GO:0005886">
    <property type="term" value="C:plasma membrane"/>
    <property type="evidence" value="ECO:0007669"/>
    <property type="project" value="UniProtKB-SubCell"/>
</dbReference>
<feature type="domain" description="ABC transmembrane type-1" evidence="13">
    <location>
        <begin position="85"/>
        <end position="281"/>
    </location>
</feature>
<evidence type="ECO:0000256" key="11">
    <source>
        <dbReference type="ARBA" id="ARBA00041109"/>
    </source>
</evidence>
<keyword evidence="8 12" id="KW-0812">Transmembrane</keyword>
<evidence type="ECO:0000256" key="8">
    <source>
        <dbReference type="ARBA" id="ARBA00022692"/>
    </source>
</evidence>
<feature type="transmembrane region" description="Helical" evidence="12">
    <location>
        <begin position="84"/>
        <end position="110"/>
    </location>
</feature>
<evidence type="ECO:0000313" key="15">
    <source>
        <dbReference type="Proteomes" id="UP000094844"/>
    </source>
</evidence>
<gene>
    <name evidence="14" type="primary">malG</name>
    <name evidence="14" type="ORF">BN1044_00066</name>
</gene>
<proteinExistence type="inferred from homology"/>
<dbReference type="NCBIfam" id="NF008231">
    <property type="entry name" value="PRK10998.1"/>
    <property type="match status" value="1"/>
</dbReference>
<feature type="transmembrane region" description="Helical" evidence="12">
    <location>
        <begin position="202"/>
        <end position="227"/>
    </location>
</feature>
<dbReference type="CDD" id="cd06261">
    <property type="entry name" value="TM_PBP2"/>
    <property type="match status" value="1"/>
</dbReference>
<evidence type="ECO:0000256" key="6">
    <source>
        <dbReference type="ARBA" id="ARBA00022519"/>
    </source>
</evidence>
<evidence type="ECO:0000256" key="10">
    <source>
        <dbReference type="ARBA" id="ARBA00023136"/>
    </source>
</evidence>
<feature type="transmembrane region" description="Helical" evidence="12">
    <location>
        <begin position="12"/>
        <end position="39"/>
    </location>
</feature>
<comment type="subcellular location">
    <subcellularLocation>
        <location evidence="2">Cell inner membrane</location>
        <topology evidence="2">Multi-pass membrane protein</topology>
    </subcellularLocation>
    <subcellularLocation>
        <location evidence="12">Cell membrane</location>
        <topology evidence="12">Multi-pass membrane protein</topology>
    </subcellularLocation>
</comment>
<dbReference type="InterPro" id="IPR000515">
    <property type="entry name" value="MetI-like"/>
</dbReference>
<dbReference type="OrthoDB" id="9794684at2"/>
<dbReference type="Pfam" id="PF00528">
    <property type="entry name" value="BPD_transp_1"/>
    <property type="match status" value="1"/>
</dbReference>
<dbReference type="RefSeq" id="WP_072307070.1">
    <property type="nucleotide sequence ID" value="NZ_FMIQ01000003.1"/>
</dbReference>
<sequence length="296" mass="32185">MAMVQPKSQRLRLLFTHLMLLAFICTIMFPLLMVIAISLRSGNFATGSLIPENISWEHWQLALGMTVTNADGSVTPPPFPVLLWLWNSIKIAVVTAIGIVTLSTTCAYAFARMKFKGKSSLLKGMLIFQMFPAVLSLVALYALFDRIGQYAPFLGLNTHGGVIFAYMGGIALHVWTIKGYFETIDNSLEEAAALDGATPWQAFRLVLLPLSVPILAVVFILSFIAAITEVPVASLLLRDVNSYTLAVGMQQYLNPQNYLWGDFAAAAVLSAIPITAVFLLAQRWLVGGLTSGGVKG</sequence>
<evidence type="ECO:0000256" key="4">
    <source>
        <dbReference type="ARBA" id="ARBA00022448"/>
    </source>
</evidence>
<dbReference type="Gene3D" id="1.10.3720.10">
    <property type="entry name" value="MetI-like"/>
    <property type="match status" value="1"/>
</dbReference>
<dbReference type="FunFam" id="1.10.3720.10:FF:000010">
    <property type="entry name" value="Maltose ABC transporter permease MalG"/>
    <property type="match status" value="1"/>
</dbReference>